<dbReference type="InterPro" id="IPR024572">
    <property type="entry name" value="RcnB"/>
</dbReference>
<feature type="signal peptide" evidence="2">
    <location>
        <begin position="1"/>
        <end position="24"/>
    </location>
</feature>
<name>A0ABQ6C830_9BURK</name>
<dbReference type="Pfam" id="PF11776">
    <property type="entry name" value="RcnB"/>
    <property type="match status" value="1"/>
</dbReference>
<reference evidence="4" key="1">
    <citation type="journal article" date="2019" name="Int. J. Syst. Evol. Microbiol.">
        <title>The Global Catalogue of Microorganisms (GCM) 10K type strain sequencing project: providing services to taxonomists for standard genome sequencing and annotation.</title>
        <authorList>
            <consortium name="The Broad Institute Genomics Platform"/>
            <consortium name="The Broad Institute Genome Sequencing Center for Infectious Disease"/>
            <person name="Wu L."/>
            <person name="Ma J."/>
        </authorList>
    </citation>
    <scope>NUCLEOTIDE SEQUENCE [LARGE SCALE GENOMIC DNA]</scope>
    <source>
        <strain evidence="4">NBRC 109341</strain>
    </source>
</reference>
<gene>
    <name evidence="3" type="ORF">GCM10007935_32540</name>
</gene>
<feature type="chain" id="PRO_5045750763" evidence="2">
    <location>
        <begin position="25"/>
        <end position="136"/>
    </location>
</feature>
<evidence type="ECO:0000256" key="1">
    <source>
        <dbReference type="SAM" id="MobiDB-lite"/>
    </source>
</evidence>
<organism evidence="3 4">
    <name type="scientific">Hydrogenophaga electricum</name>
    <dbReference type="NCBI Taxonomy" id="1230953"/>
    <lineage>
        <taxon>Bacteria</taxon>
        <taxon>Pseudomonadati</taxon>
        <taxon>Pseudomonadota</taxon>
        <taxon>Betaproteobacteria</taxon>
        <taxon>Burkholderiales</taxon>
        <taxon>Comamonadaceae</taxon>
        <taxon>Hydrogenophaga</taxon>
    </lineage>
</organism>
<protein>
    <submittedName>
        <fullName evidence="3">Uncharacterized protein</fullName>
    </submittedName>
</protein>
<accession>A0ABQ6C830</accession>
<dbReference type="RefSeq" id="WP_284308637.1">
    <property type="nucleotide sequence ID" value="NZ_BSPB01000034.1"/>
</dbReference>
<keyword evidence="4" id="KW-1185">Reference proteome</keyword>
<feature type="compositionally biased region" description="Basic and acidic residues" evidence="1">
    <location>
        <begin position="62"/>
        <end position="86"/>
    </location>
</feature>
<evidence type="ECO:0000256" key="2">
    <source>
        <dbReference type="SAM" id="SignalP"/>
    </source>
</evidence>
<evidence type="ECO:0000313" key="3">
    <source>
        <dbReference type="EMBL" id="GLS15817.1"/>
    </source>
</evidence>
<feature type="compositionally biased region" description="Low complexity" evidence="1">
    <location>
        <begin position="35"/>
        <end position="61"/>
    </location>
</feature>
<dbReference type="EMBL" id="BSPB01000034">
    <property type="protein sequence ID" value="GLS15817.1"/>
    <property type="molecule type" value="Genomic_DNA"/>
</dbReference>
<feature type="region of interest" description="Disordered" evidence="1">
    <location>
        <begin position="25"/>
        <end position="86"/>
    </location>
</feature>
<comment type="caution">
    <text evidence="3">The sequence shown here is derived from an EMBL/GenBank/DDBJ whole genome shotgun (WGS) entry which is preliminary data.</text>
</comment>
<keyword evidence="2" id="KW-0732">Signal</keyword>
<dbReference type="Proteomes" id="UP001156903">
    <property type="component" value="Unassembled WGS sequence"/>
</dbReference>
<evidence type="ECO:0000313" key="4">
    <source>
        <dbReference type="Proteomes" id="UP001156903"/>
    </source>
</evidence>
<dbReference type="Gene3D" id="3.10.450.160">
    <property type="entry name" value="inner membrane protein cigr"/>
    <property type="match status" value="1"/>
</dbReference>
<sequence length="136" mass="15421">MQRRALFSALFATGLGAIALPALAQKPNEMPPHGPQHARPQPQHAQPAPQQRPQPQAQQRPAPHDQSRRYYNARGDEFRQGRRLPTELRHRSYVVADYRRHHLPAPTHRQQWVQVGADYVLVIAATGVIVRVVTGR</sequence>
<proteinExistence type="predicted"/>